<evidence type="ECO:0000313" key="3">
    <source>
        <dbReference type="Proteomes" id="UP000299102"/>
    </source>
</evidence>
<dbReference type="EMBL" id="BGZK01000501">
    <property type="protein sequence ID" value="GBP47421.1"/>
    <property type="molecule type" value="Genomic_DNA"/>
</dbReference>
<feature type="compositionally biased region" description="Basic residues" evidence="1">
    <location>
        <begin position="33"/>
        <end position="44"/>
    </location>
</feature>
<dbReference type="Proteomes" id="UP000299102">
    <property type="component" value="Unassembled WGS sequence"/>
</dbReference>
<organism evidence="2 3">
    <name type="scientific">Eumeta variegata</name>
    <name type="common">Bagworm moth</name>
    <name type="synonym">Eumeta japonica</name>
    <dbReference type="NCBI Taxonomy" id="151549"/>
    <lineage>
        <taxon>Eukaryota</taxon>
        <taxon>Metazoa</taxon>
        <taxon>Ecdysozoa</taxon>
        <taxon>Arthropoda</taxon>
        <taxon>Hexapoda</taxon>
        <taxon>Insecta</taxon>
        <taxon>Pterygota</taxon>
        <taxon>Neoptera</taxon>
        <taxon>Endopterygota</taxon>
        <taxon>Lepidoptera</taxon>
        <taxon>Glossata</taxon>
        <taxon>Ditrysia</taxon>
        <taxon>Tineoidea</taxon>
        <taxon>Psychidae</taxon>
        <taxon>Oiketicinae</taxon>
        <taxon>Eumeta</taxon>
    </lineage>
</organism>
<sequence length="72" mass="8198">MNVKPDKCAVQTRMARCATKHGPYLYRAERSARRSRPRIRRNRRSLPVTPQNTISGGPRPRSQHHHAPTAAS</sequence>
<comment type="caution">
    <text evidence="2">The sequence shown here is derived from an EMBL/GenBank/DDBJ whole genome shotgun (WGS) entry which is preliminary data.</text>
</comment>
<keyword evidence="3" id="KW-1185">Reference proteome</keyword>
<accession>A0A4C1W8M9</accession>
<gene>
    <name evidence="2" type="ORF">EVAR_85013_1</name>
</gene>
<evidence type="ECO:0000256" key="1">
    <source>
        <dbReference type="SAM" id="MobiDB-lite"/>
    </source>
</evidence>
<reference evidence="2 3" key="1">
    <citation type="journal article" date="2019" name="Commun. Biol.">
        <title>The bagworm genome reveals a unique fibroin gene that provides high tensile strength.</title>
        <authorList>
            <person name="Kono N."/>
            <person name="Nakamura H."/>
            <person name="Ohtoshi R."/>
            <person name="Tomita M."/>
            <person name="Numata K."/>
            <person name="Arakawa K."/>
        </authorList>
    </citation>
    <scope>NUCLEOTIDE SEQUENCE [LARGE SCALE GENOMIC DNA]</scope>
</reference>
<dbReference type="AlphaFoldDB" id="A0A4C1W8M9"/>
<protein>
    <submittedName>
        <fullName evidence="2">Uncharacterized protein</fullName>
    </submittedName>
</protein>
<name>A0A4C1W8M9_EUMVA</name>
<feature type="region of interest" description="Disordered" evidence="1">
    <location>
        <begin position="26"/>
        <end position="72"/>
    </location>
</feature>
<feature type="compositionally biased region" description="Basic residues" evidence="1">
    <location>
        <begin position="61"/>
        <end position="72"/>
    </location>
</feature>
<proteinExistence type="predicted"/>
<evidence type="ECO:0000313" key="2">
    <source>
        <dbReference type="EMBL" id="GBP47421.1"/>
    </source>
</evidence>